<dbReference type="GO" id="GO:0060170">
    <property type="term" value="C:ciliary membrane"/>
    <property type="evidence" value="ECO:0007669"/>
    <property type="project" value="TreeGrafter"/>
</dbReference>
<evidence type="ECO:0000256" key="2">
    <source>
        <dbReference type="ARBA" id="ARBA00004162"/>
    </source>
</evidence>
<dbReference type="AlphaFoldDB" id="A0A8C9U2K3"/>
<feature type="compositionally biased region" description="Low complexity" evidence="11">
    <location>
        <begin position="163"/>
        <end position="173"/>
    </location>
</feature>
<dbReference type="OrthoDB" id="8910527at2759"/>
<evidence type="ECO:0000256" key="4">
    <source>
        <dbReference type="ARBA" id="ARBA00022490"/>
    </source>
</evidence>
<evidence type="ECO:0000256" key="11">
    <source>
        <dbReference type="SAM" id="MobiDB-lite"/>
    </source>
</evidence>
<feature type="transmembrane region" description="Helical" evidence="12">
    <location>
        <begin position="39"/>
        <end position="60"/>
    </location>
</feature>
<dbReference type="Ensembl" id="ENSSFOT00015053527.1">
    <property type="protein sequence ID" value="ENSSFOP00015061514.1"/>
    <property type="gene ID" value="ENSSFOG00015026912.1"/>
</dbReference>
<feature type="coiled-coil region" evidence="10">
    <location>
        <begin position="804"/>
        <end position="831"/>
    </location>
</feature>
<evidence type="ECO:0000256" key="10">
    <source>
        <dbReference type="SAM" id="Coils"/>
    </source>
</evidence>
<evidence type="ECO:0000256" key="12">
    <source>
        <dbReference type="SAM" id="Phobius"/>
    </source>
</evidence>
<proteinExistence type="predicted"/>
<dbReference type="Proteomes" id="UP000694397">
    <property type="component" value="Chromosome 11"/>
</dbReference>
<gene>
    <name evidence="13" type="primary">EVC</name>
</gene>
<dbReference type="GO" id="GO:0098797">
    <property type="term" value="C:plasma membrane protein complex"/>
    <property type="evidence" value="ECO:0007669"/>
    <property type="project" value="TreeGrafter"/>
</dbReference>
<evidence type="ECO:0000313" key="14">
    <source>
        <dbReference type="Proteomes" id="UP000694397"/>
    </source>
</evidence>
<keyword evidence="3" id="KW-1003">Cell membrane</keyword>
<keyword evidence="8" id="KW-0206">Cytoskeleton</keyword>
<evidence type="ECO:0000256" key="5">
    <source>
        <dbReference type="ARBA" id="ARBA00022692"/>
    </source>
</evidence>
<dbReference type="PANTHER" id="PTHR16795:SF13">
    <property type="entry name" value="EVC COMPLEX MEMBER EVC"/>
    <property type="match status" value="1"/>
</dbReference>
<keyword evidence="7 12" id="KW-0472">Membrane</keyword>
<accession>A0A8C9U2K3</accession>
<keyword evidence="14" id="KW-1185">Reference proteome</keyword>
<evidence type="ECO:0000256" key="9">
    <source>
        <dbReference type="ARBA" id="ARBA00023273"/>
    </source>
</evidence>
<keyword evidence="5 12" id="KW-0812">Transmembrane</keyword>
<organism evidence="13 14">
    <name type="scientific">Scleropages formosus</name>
    <name type="common">Asian bonytongue</name>
    <name type="synonym">Osteoglossum formosum</name>
    <dbReference type="NCBI Taxonomy" id="113540"/>
    <lineage>
        <taxon>Eukaryota</taxon>
        <taxon>Metazoa</taxon>
        <taxon>Chordata</taxon>
        <taxon>Craniata</taxon>
        <taxon>Vertebrata</taxon>
        <taxon>Euteleostomi</taxon>
        <taxon>Actinopterygii</taxon>
        <taxon>Neopterygii</taxon>
        <taxon>Teleostei</taxon>
        <taxon>Osteoglossocephala</taxon>
        <taxon>Osteoglossomorpha</taxon>
        <taxon>Osteoglossiformes</taxon>
        <taxon>Osteoglossidae</taxon>
        <taxon>Scleropages</taxon>
    </lineage>
</organism>
<reference evidence="13 14" key="1">
    <citation type="submission" date="2019-04" db="EMBL/GenBank/DDBJ databases">
        <authorList>
            <consortium name="Wellcome Sanger Institute Data Sharing"/>
        </authorList>
    </citation>
    <scope>NUCLEOTIDE SEQUENCE [LARGE SCALE GENOMIC DNA]</scope>
</reference>
<dbReference type="PANTHER" id="PTHR16795">
    <property type="entry name" value="LIMBIN/ELLIS-VAN CREVELD PROTEIN"/>
    <property type="match status" value="1"/>
</dbReference>
<protein>
    <submittedName>
        <fullName evidence="13">EvC ciliary complex subunit 1</fullName>
    </submittedName>
</protein>
<evidence type="ECO:0000313" key="13">
    <source>
        <dbReference type="Ensembl" id="ENSSFOP00015061514.1"/>
    </source>
</evidence>
<feature type="region of interest" description="Disordered" evidence="11">
    <location>
        <begin position="141"/>
        <end position="198"/>
    </location>
</feature>
<dbReference type="GeneTree" id="ENSGT00940000154127"/>
<sequence>MRSCAAGTRRAGAQEGPPALCDGDVLLESARSSRLVPGLLGLAVALGTLLGLGAAALLYLRLTKARVRAAKCCDPTCCFLGREVDQDAAQGDCGSTARRVSRSNRATETKQQVPTTSTDVAAFALKAKVVYPINQRYRPLADGASNPSLHENAKLGALHPPESSSSSSLGSLSQGNDDEDSSQLAFPSPVPRSLQNERFPRTERFPQALCCPGFEGRISLYCLGLQSFQQLSSELLEQKHTMFPQVLRIVFNEWFRKDKMDSAFYSNILLLQDRELEELEEAASAKRLSAERNEEVASGHSTLEDVERAGRDRQEYSLQMAVGFSRQLERLCRRLHERPGVPPREGLGDMIHTLVRSLLLAERGLAEVQNCHMKSVQEKMLRWEELACCLHTRTTLLRQEAACSLRLVAKALERLGSDGRLSFCRVEKMLSDLRGALREDLQSCSEECMSLTKELLSERCRKTESKRKKLMKTQAKERSRTLDTAAKCKDPQEFVKVHQALLLRQRKDSSDLEDQQDEKTAEAVCELWQKIHLSWSEKLAQRVTALLRTDLREQTGLTHEYCERLGHEVERDLGAQLCHEEAVARQHLDGLRDQLEQDGRTWAEEAALVSASLTQLGEQQLKILRGMVVRQRDVQESGLWTLMEGKQRLLLAALQRLFAARHFGLRLLKEMRLSRLKLLSQYGSRAVELEDCSRCHQGARSGPKEPALSEGDKRQAAEALLVTQGFQQEFLSELDTGTEFAEEHAQLLVGHALAHSVRRRRRAPSAGLPHPQLDEREQVELAEAVSESVYASRASVATLIHSHYAQMQSIMRNLQQEQHNLLQDLAEESDKRRNRLTWSLQKDLADWGRKPSSIELQQRVDMRKKMILSTYDLELEAAYERMRKKKSLHDQMGKRFQDELQEAQESFLSQLAAMARVPLFSRGEQSEQDRTSDRLLLDEAEEMTTMPNFIAFTTGSCTIASLFLRSQDVGEKKGRR</sequence>
<keyword evidence="10" id="KW-0175">Coiled coil</keyword>
<dbReference type="InterPro" id="IPR026501">
    <property type="entry name" value="Limbin/EVC"/>
</dbReference>
<name>A0A8C9U2K3_SCLFO</name>
<keyword evidence="4" id="KW-0963">Cytoplasm</keyword>
<evidence type="ECO:0000256" key="6">
    <source>
        <dbReference type="ARBA" id="ARBA00022989"/>
    </source>
</evidence>
<reference evidence="13" key="3">
    <citation type="submission" date="2025-09" db="UniProtKB">
        <authorList>
            <consortium name="Ensembl"/>
        </authorList>
    </citation>
    <scope>IDENTIFICATION</scope>
</reference>
<evidence type="ECO:0000256" key="7">
    <source>
        <dbReference type="ARBA" id="ARBA00023136"/>
    </source>
</evidence>
<dbReference type="GO" id="GO:0007224">
    <property type="term" value="P:smoothened signaling pathway"/>
    <property type="evidence" value="ECO:0007669"/>
    <property type="project" value="InterPro"/>
</dbReference>
<evidence type="ECO:0000256" key="1">
    <source>
        <dbReference type="ARBA" id="ARBA00004120"/>
    </source>
</evidence>
<keyword evidence="9" id="KW-0966">Cell projection</keyword>
<keyword evidence="6 12" id="KW-1133">Transmembrane helix</keyword>
<feature type="compositionally biased region" description="Polar residues" evidence="11">
    <location>
        <begin position="103"/>
        <end position="115"/>
    </location>
</feature>
<evidence type="ECO:0000256" key="3">
    <source>
        <dbReference type="ARBA" id="ARBA00022475"/>
    </source>
</evidence>
<reference evidence="13" key="2">
    <citation type="submission" date="2025-08" db="UniProtKB">
        <authorList>
            <consortium name="Ensembl"/>
        </authorList>
    </citation>
    <scope>IDENTIFICATION</scope>
</reference>
<evidence type="ECO:0000256" key="8">
    <source>
        <dbReference type="ARBA" id="ARBA00023212"/>
    </source>
</evidence>
<comment type="subcellular location">
    <subcellularLocation>
        <location evidence="2">Cell membrane</location>
        <topology evidence="2">Single-pass membrane protein</topology>
    </subcellularLocation>
    <subcellularLocation>
        <location evidence="1">Cytoplasm</location>
        <location evidence="1">Cytoskeleton</location>
        <location evidence="1">Cilium basal body</location>
    </subcellularLocation>
</comment>
<feature type="region of interest" description="Disordered" evidence="11">
    <location>
        <begin position="91"/>
        <end position="115"/>
    </location>
</feature>